<dbReference type="InterPro" id="IPR011009">
    <property type="entry name" value="Kinase-like_dom_sf"/>
</dbReference>
<keyword evidence="4" id="KW-0418">Kinase</keyword>
<dbReference type="PANTHER" id="PTHR27005">
    <property type="entry name" value="WALL-ASSOCIATED RECEPTOR KINASE-LIKE 21"/>
    <property type="match status" value="1"/>
</dbReference>
<dbReference type="GO" id="GO:0007166">
    <property type="term" value="P:cell surface receptor signaling pathway"/>
    <property type="evidence" value="ECO:0007669"/>
    <property type="project" value="InterPro"/>
</dbReference>
<organism evidence="4 5">
    <name type="scientific">Vitis vinifera</name>
    <name type="common">Grape</name>
    <dbReference type="NCBI Taxonomy" id="29760"/>
    <lineage>
        <taxon>Eukaryota</taxon>
        <taxon>Viridiplantae</taxon>
        <taxon>Streptophyta</taxon>
        <taxon>Embryophyta</taxon>
        <taxon>Tracheophyta</taxon>
        <taxon>Spermatophyta</taxon>
        <taxon>Magnoliopsida</taxon>
        <taxon>eudicotyledons</taxon>
        <taxon>Gunneridae</taxon>
        <taxon>Pentapetalae</taxon>
        <taxon>rosids</taxon>
        <taxon>Vitales</taxon>
        <taxon>Vitaceae</taxon>
        <taxon>Viteae</taxon>
        <taxon>Vitis</taxon>
    </lineage>
</organism>
<evidence type="ECO:0000256" key="1">
    <source>
        <dbReference type="ARBA" id="ARBA00022741"/>
    </source>
</evidence>
<evidence type="ECO:0000313" key="4">
    <source>
        <dbReference type="EMBL" id="RVW31520.1"/>
    </source>
</evidence>
<comment type="caution">
    <text evidence="4">The sequence shown here is derived from an EMBL/GenBank/DDBJ whole genome shotgun (WGS) entry which is preliminary data.</text>
</comment>
<dbReference type="InterPro" id="IPR045274">
    <property type="entry name" value="WAK-like"/>
</dbReference>
<dbReference type="GO" id="GO:0005524">
    <property type="term" value="F:ATP binding"/>
    <property type="evidence" value="ECO:0007669"/>
    <property type="project" value="UniProtKB-KW"/>
</dbReference>
<dbReference type="Proteomes" id="UP000288805">
    <property type="component" value="Unassembled WGS sequence"/>
</dbReference>
<keyword evidence="4" id="KW-0808">Transferase</keyword>
<dbReference type="GO" id="GO:0004672">
    <property type="term" value="F:protein kinase activity"/>
    <property type="evidence" value="ECO:0007669"/>
    <property type="project" value="InterPro"/>
</dbReference>
<evidence type="ECO:0000259" key="3">
    <source>
        <dbReference type="PROSITE" id="PS50011"/>
    </source>
</evidence>
<feature type="domain" description="Protein kinase" evidence="3">
    <location>
        <begin position="1"/>
        <end position="126"/>
    </location>
</feature>
<accession>A0A438D7T8</accession>
<dbReference type="EMBL" id="QGNW01001750">
    <property type="protein sequence ID" value="RVW31520.1"/>
    <property type="molecule type" value="Genomic_DNA"/>
</dbReference>
<evidence type="ECO:0000313" key="5">
    <source>
        <dbReference type="Proteomes" id="UP000288805"/>
    </source>
</evidence>
<dbReference type="SUPFAM" id="SSF56112">
    <property type="entry name" value="Protein kinase-like (PK-like)"/>
    <property type="match status" value="1"/>
</dbReference>
<reference evidence="4 5" key="1">
    <citation type="journal article" date="2018" name="PLoS Genet.">
        <title>Population sequencing reveals clonal diversity and ancestral inbreeding in the grapevine cultivar Chardonnay.</title>
        <authorList>
            <person name="Roach M.J."/>
            <person name="Johnson D.L."/>
            <person name="Bohlmann J."/>
            <person name="van Vuuren H.J."/>
            <person name="Jones S.J."/>
            <person name="Pretorius I.S."/>
            <person name="Schmidt S.A."/>
            <person name="Borneman A.R."/>
        </authorList>
    </citation>
    <scope>NUCLEOTIDE SEQUENCE [LARGE SCALE GENOMIC DNA]</scope>
    <source>
        <strain evidence="5">cv. Chardonnay</strain>
        <tissue evidence="4">Leaf</tissue>
    </source>
</reference>
<evidence type="ECO:0000256" key="2">
    <source>
        <dbReference type="ARBA" id="ARBA00022840"/>
    </source>
</evidence>
<dbReference type="Gene3D" id="1.10.510.10">
    <property type="entry name" value="Transferase(Phosphotransferase) domain 1"/>
    <property type="match status" value="1"/>
</dbReference>
<keyword evidence="2" id="KW-0067">ATP-binding</keyword>
<proteinExistence type="predicted"/>
<dbReference type="PROSITE" id="PS50011">
    <property type="entry name" value="PROTEIN_KINASE_DOM"/>
    <property type="match status" value="1"/>
</dbReference>
<name>A0A438D7T8_VITVI</name>
<keyword evidence="1" id="KW-0547">Nucleotide-binding</keyword>
<dbReference type="InterPro" id="IPR000719">
    <property type="entry name" value="Prot_kinase_dom"/>
</dbReference>
<protein>
    <submittedName>
        <fullName evidence="4">Non-functional pseudokinase ZED1</fullName>
    </submittedName>
</protein>
<dbReference type="PANTHER" id="PTHR27005:SF466">
    <property type="entry name" value="NON-FUNCTIONAL PSEUDOKINASE ZED1-LIKE"/>
    <property type="match status" value="1"/>
</dbReference>
<sequence length="126" mass="14704">MESRLRIAYDIANVIAYLHIAFPRSIIHTDIKPSSFFLDQDCAAKLSDFSLSITLPEGECMWRMKFVELLDTWLLRLLSQPRGIHEELQFQAIFDLAMRCSMKDMDERPTIVNAAKEVRRIQKFVP</sequence>
<dbReference type="AlphaFoldDB" id="A0A438D7T8"/>
<gene>
    <name evidence="4" type="primary">ZED1_0</name>
    <name evidence="4" type="ORF">CK203_115496</name>
</gene>